<dbReference type="PANTHER" id="PTHR46969">
    <property type="entry name" value="BIFUNCTIONAL PROTEIN HLDE"/>
    <property type="match status" value="1"/>
</dbReference>
<dbReference type="PANTHER" id="PTHR46969:SF1">
    <property type="entry name" value="BIFUNCTIONAL PROTEIN HLDE"/>
    <property type="match status" value="1"/>
</dbReference>
<keyword evidence="1" id="KW-0808">Transferase</keyword>
<accession>A0A7C0X9F3</accession>
<protein>
    <submittedName>
        <fullName evidence="4">D-glycero-beta-D-manno-heptose-7-phosphate kinase</fullName>
    </submittedName>
</protein>
<proteinExistence type="predicted"/>
<dbReference type="Gene3D" id="3.40.1190.20">
    <property type="match status" value="1"/>
</dbReference>
<reference evidence="4" key="1">
    <citation type="journal article" date="2020" name="mSystems">
        <title>Genome- and Community-Level Interaction Insights into Carbon Utilization and Element Cycling Functions of Hydrothermarchaeota in Hydrothermal Sediment.</title>
        <authorList>
            <person name="Zhou Z."/>
            <person name="Liu Y."/>
            <person name="Xu W."/>
            <person name="Pan J."/>
            <person name="Luo Z.H."/>
            <person name="Li M."/>
        </authorList>
    </citation>
    <scope>NUCLEOTIDE SEQUENCE [LARGE SCALE GENOMIC DNA]</scope>
    <source>
        <strain evidence="4">HyVt-237</strain>
    </source>
</reference>
<feature type="non-terminal residue" evidence="4">
    <location>
        <position position="204"/>
    </location>
</feature>
<dbReference type="EMBL" id="DRBW01000153">
    <property type="protein sequence ID" value="HDM90316.1"/>
    <property type="molecule type" value="Genomic_DNA"/>
</dbReference>
<evidence type="ECO:0000256" key="1">
    <source>
        <dbReference type="ARBA" id="ARBA00022679"/>
    </source>
</evidence>
<dbReference type="Proteomes" id="UP000885931">
    <property type="component" value="Unassembled WGS sequence"/>
</dbReference>
<sequence length="204" mass="22803">MKVEKFIEKFKDIRVAVIGDLILDEYLFGEVERISPEAPVPVAAIKERKINPGGAANVALNLRALGSDVDLFGIVGRDTPGGELLQLLSERGIGIEGIIEVPDRPTTLKTRVISQGQQMIRLDREVTSPIDDELANKILRRVREGLDDIDAVIFQDYNKGLLTAYLITRSIELFGERLKAVDPKLDNFFTYKGVDVFKPNIREL</sequence>
<dbReference type="GO" id="GO:0005829">
    <property type="term" value="C:cytosol"/>
    <property type="evidence" value="ECO:0007669"/>
    <property type="project" value="TreeGrafter"/>
</dbReference>
<dbReference type="PROSITE" id="PS00583">
    <property type="entry name" value="PFKB_KINASES_1"/>
    <property type="match status" value="1"/>
</dbReference>
<comment type="caution">
    <text evidence="4">The sequence shown here is derived from an EMBL/GenBank/DDBJ whole genome shotgun (WGS) entry which is preliminary data.</text>
</comment>
<dbReference type="Pfam" id="PF00294">
    <property type="entry name" value="PfkB"/>
    <property type="match status" value="1"/>
</dbReference>
<dbReference type="AlphaFoldDB" id="A0A7C0X9F3"/>
<dbReference type="InterPro" id="IPR011611">
    <property type="entry name" value="PfkB_dom"/>
</dbReference>
<dbReference type="InterPro" id="IPR002173">
    <property type="entry name" value="Carboh/pur_kinase_PfkB_CS"/>
</dbReference>
<feature type="domain" description="Carbohydrate kinase PfkB" evidence="3">
    <location>
        <begin position="14"/>
        <end position="135"/>
    </location>
</feature>
<gene>
    <name evidence="4" type="ORF">ENG67_03795</name>
</gene>
<dbReference type="InterPro" id="IPR029056">
    <property type="entry name" value="Ribokinase-like"/>
</dbReference>
<dbReference type="GO" id="GO:0033786">
    <property type="term" value="F:heptose-1-phosphate adenylyltransferase activity"/>
    <property type="evidence" value="ECO:0007669"/>
    <property type="project" value="TreeGrafter"/>
</dbReference>
<evidence type="ECO:0000259" key="3">
    <source>
        <dbReference type="Pfam" id="PF00294"/>
    </source>
</evidence>
<dbReference type="SUPFAM" id="SSF53613">
    <property type="entry name" value="Ribokinase-like"/>
    <property type="match status" value="1"/>
</dbReference>
<evidence type="ECO:0000313" key="4">
    <source>
        <dbReference type="EMBL" id="HDM90316.1"/>
    </source>
</evidence>
<keyword evidence="2 4" id="KW-0418">Kinase</keyword>
<organism evidence="4">
    <name type="scientific">candidate division WOR-3 bacterium</name>
    <dbReference type="NCBI Taxonomy" id="2052148"/>
    <lineage>
        <taxon>Bacteria</taxon>
        <taxon>Bacteria division WOR-3</taxon>
    </lineage>
</organism>
<name>A0A7C0X9F3_UNCW3</name>
<dbReference type="GO" id="GO:0033785">
    <property type="term" value="F:heptose 7-phosphate kinase activity"/>
    <property type="evidence" value="ECO:0007669"/>
    <property type="project" value="TreeGrafter"/>
</dbReference>
<evidence type="ECO:0000256" key="2">
    <source>
        <dbReference type="ARBA" id="ARBA00022777"/>
    </source>
</evidence>